<organism evidence="25 26">
    <name type="scientific">Crocodylus porosus</name>
    <name type="common">Saltwater crocodile</name>
    <name type="synonym">Estuarine crocodile</name>
    <dbReference type="NCBI Taxonomy" id="8502"/>
    <lineage>
        <taxon>Eukaryota</taxon>
        <taxon>Metazoa</taxon>
        <taxon>Chordata</taxon>
        <taxon>Craniata</taxon>
        <taxon>Vertebrata</taxon>
        <taxon>Euteleostomi</taxon>
        <taxon>Archelosauria</taxon>
        <taxon>Archosauria</taxon>
        <taxon>Crocodylia</taxon>
        <taxon>Longirostres</taxon>
        <taxon>Crocodylidae</taxon>
        <taxon>Crocodylus</taxon>
    </lineage>
</organism>
<keyword evidence="26" id="KW-1185">Reference proteome</keyword>
<keyword evidence="10" id="KW-0720">Serine protease</keyword>
<evidence type="ECO:0000256" key="11">
    <source>
        <dbReference type="ARBA" id="ARBA00023145"/>
    </source>
</evidence>
<comment type="subcellular location">
    <subcellularLocation>
        <location evidence="2">Cytoplasmic vesicle</location>
    </subcellularLocation>
    <subcellularLocation>
        <location evidence="1">Lysosome</location>
    </subcellularLocation>
    <subcellularLocation>
        <location evidence="3">Secreted</location>
    </subcellularLocation>
</comment>
<dbReference type="Ensembl" id="ENSCPRT00005017777.1">
    <property type="protein sequence ID" value="ENSCPRP00005015142.1"/>
    <property type="gene ID" value="ENSCPRG00005010623.1"/>
</dbReference>
<evidence type="ECO:0000256" key="13">
    <source>
        <dbReference type="ARBA" id="ARBA00023228"/>
    </source>
</evidence>
<evidence type="ECO:0000256" key="16">
    <source>
        <dbReference type="ARBA" id="ARBA00057675"/>
    </source>
</evidence>
<comment type="function">
    <text evidence="16">Plays an important role in the degradation of some oligopeptides.</text>
</comment>
<evidence type="ECO:0000256" key="22">
    <source>
        <dbReference type="ARBA" id="ARBA00081307"/>
    </source>
</evidence>
<keyword evidence="23" id="KW-1133">Transmembrane helix</keyword>
<reference evidence="25" key="2">
    <citation type="submission" date="2025-09" db="UniProtKB">
        <authorList>
            <consortium name="Ensembl"/>
        </authorList>
    </citation>
    <scope>IDENTIFICATION</scope>
</reference>
<evidence type="ECO:0000256" key="14">
    <source>
        <dbReference type="ARBA" id="ARBA00023329"/>
    </source>
</evidence>
<evidence type="ECO:0000313" key="25">
    <source>
        <dbReference type="Ensembl" id="ENSCPRP00005015142.1"/>
    </source>
</evidence>
<gene>
    <name evidence="25" type="primary">DPP7</name>
</gene>
<evidence type="ECO:0000256" key="6">
    <source>
        <dbReference type="ARBA" id="ARBA00022525"/>
    </source>
</evidence>
<evidence type="ECO:0000256" key="5">
    <source>
        <dbReference type="ARBA" id="ARBA00011738"/>
    </source>
</evidence>
<keyword evidence="8 24" id="KW-0732">Signal</keyword>
<dbReference type="GO" id="GO:0070008">
    <property type="term" value="F:serine-type exopeptidase activity"/>
    <property type="evidence" value="ECO:0007669"/>
    <property type="project" value="InterPro"/>
</dbReference>
<evidence type="ECO:0000256" key="12">
    <source>
        <dbReference type="ARBA" id="ARBA00023180"/>
    </source>
</evidence>
<dbReference type="PANTHER" id="PTHR11010:SF107">
    <property type="entry name" value="DIPEPTIDYL PEPTIDASE 2"/>
    <property type="match status" value="1"/>
</dbReference>
<feature type="chain" id="PRO_5029596500" description="Dipeptidyl peptidase 2" evidence="24">
    <location>
        <begin position="22"/>
        <end position="521"/>
    </location>
</feature>
<evidence type="ECO:0000256" key="24">
    <source>
        <dbReference type="SAM" id="SignalP"/>
    </source>
</evidence>
<evidence type="ECO:0000313" key="26">
    <source>
        <dbReference type="Proteomes" id="UP000594220"/>
    </source>
</evidence>
<dbReference type="InterPro" id="IPR008758">
    <property type="entry name" value="Peptidase_S28"/>
</dbReference>
<dbReference type="SUPFAM" id="SSF53474">
    <property type="entry name" value="alpha/beta-Hydrolases"/>
    <property type="match status" value="1"/>
</dbReference>
<evidence type="ECO:0000256" key="17">
    <source>
        <dbReference type="ARBA" id="ARBA00066778"/>
    </source>
</evidence>
<dbReference type="FunFam" id="1.20.120.980:FF:000001">
    <property type="entry name" value="Dipeptidyl peptidase 7"/>
    <property type="match status" value="1"/>
</dbReference>
<dbReference type="GO" id="GO:0006508">
    <property type="term" value="P:proteolysis"/>
    <property type="evidence" value="ECO:0007669"/>
    <property type="project" value="UniProtKB-KW"/>
</dbReference>
<evidence type="ECO:0000256" key="9">
    <source>
        <dbReference type="ARBA" id="ARBA00022801"/>
    </source>
</evidence>
<dbReference type="GO" id="GO:0005794">
    <property type="term" value="C:Golgi apparatus"/>
    <property type="evidence" value="ECO:0007669"/>
    <property type="project" value="Ensembl"/>
</dbReference>
<keyword evidence="7" id="KW-0645">Protease</keyword>
<comment type="similarity">
    <text evidence="4">Belongs to the peptidase S28 family.</text>
</comment>
<evidence type="ECO:0000256" key="20">
    <source>
        <dbReference type="ARBA" id="ARBA00077913"/>
    </source>
</evidence>
<evidence type="ECO:0000256" key="19">
    <source>
        <dbReference type="ARBA" id="ARBA00075231"/>
    </source>
</evidence>
<reference evidence="25" key="1">
    <citation type="submission" date="2025-08" db="UniProtKB">
        <authorList>
            <consortium name="Ensembl"/>
        </authorList>
    </citation>
    <scope>IDENTIFICATION</scope>
</reference>
<keyword evidence="11" id="KW-0865">Zymogen</keyword>
<dbReference type="AlphaFoldDB" id="A0A7M4EUP9"/>
<keyword evidence="13" id="KW-0458">Lysosome</keyword>
<protein>
    <recommendedName>
        <fullName evidence="18">Dipeptidyl peptidase 2</fullName>
        <ecNumber evidence="17">3.4.14.2</ecNumber>
    </recommendedName>
    <alternativeName>
        <fullName evidence="21">Dipeptidyl aminopeptidase II</fullName>
    </alternativeName>
    <alternativeName>
        <fullName evidence="22">Dipeptidyl peptidase 7</fullName>
    </alternativeName>
    <alternativeName>
        <fullName evidence="20">Dipeptidyl peptidase II</fullName>
    </alternativeName>
    <alternativeName>
        <fullName evidence="19">Quiescent cell proline dipeptidase</fullName>
    </alternativeName>
</protein>
<keyword evidence="12" id="KW-0325">Glycoprotein</keyword>
<evidence type="ECO:0000256" key="23">
    <source>
        <dbReference type="SAM" id="Phobius"/>
    </source>
</evidence>
<comment type="subunit">
    <text evidence="5">Homodimer.</text>
</comment>
<dbReference type="GeneTree" id="ENSGT00940000159838"/>
<evidence type="ECO:0000256" key="1">
    <source>
        <dbReference type="ARBA" id="ARBA00004371"/>
    </source>
</evidence>
<dbReference type="EC" id="3.4.14.2" evidence="17"/>
<comment type="catalytic activity">
    <reaction evidence="15">
        <text>Release of an N-terminal dipeptide, Xaa-Yaa-|-, preferentially when Yaa is Ala or Pro. Substrates are oligopeptides, preferentially tripeptides.</text>
        <dbReference type="EC" id="3.4.14.2"/>
    </reaction>
</comment>
<dbReference type="Pfam" id="PF05577">
    <property type="entry name" value="Peptidase_S28"/>
    <property type="match status" value="1"/>
</dbReference>
<keyword evidence="9" id="KW-0378">Hydrolase</keyword>
<accession>A0A7M4EUP9</accession>
<keyword evidence="23" id="KW-0812">Transmembrane</keyword>
<dbReference type="GO" id="GO:0031410">
    <property type="term" value="C:cytoplasmic vesicle"/>
    <property type="evidence" value="ECO:0007669"/>
    <property type="project" value="UniProtKB-SubCell"/>
</dbReference>
<proteinExistence type="inferred from homology"/>
<evidence type="ECO:0000256" key="2">
    <source>
        <dbReference type="ARBA" id="ARBA00004541"/>
    </source>
</evidence>
<feature type="transmembrane region" description="Helical" evidence="23">
    <location>
        <begin position="407"/>
        <end position="427"/>
    </location>
</feature>
<dbReference type="InterPro" id="IPR042269">
    <property type="entry name" value="Ser_carbopepase_S28_SKS"/>
</dbReference>
<feature type="transmembrane region" description="Helical" evidence="23">
    <location>
        <begin position="471"/>
        <end position="493"/>
    </location>
</feature>
<dbReference type="GO" id="GO:0005576">
    <property type="term" value="C:extracellular region"/>
    <property type="evidence" value="ECO:0007669"/>
    <property type="project" value="UniProtKB-SubCell"/>
</dbReference>
<sequence>MGTRPACLPALLLLLLAPAHSTRDPGFQERYFEQVLDHFNFQTYYNRTFFQRYLVAEKFWNKEVGPIFFYTGNEGDVWEFAWNSGFILELAEQQHALVIFAEHRYYGKSLPFGIPSTMQKNIGLLTVEQALADYAVLITDLKAQYNAKDCPVIVFGGSYGGMLSAYMRMKYPNVVAGALAASAPLLSVAGLGDPTQFFKDVTADFRKSSLDCVKAVREAFQQINNLYLSEAYDKISSEMSTCKKVSNKNDVYQLFEFARNAFTVMAMMDYPYKTDFMGHFPANPVKVGCDQILAHQDPIRGLAALVGVFYNSSGKASCYDIYSQYRKCADPTGCGTGSDAEAWDYQACTEINLTFSSNNVTDMFPEIPFTDTMRQKYCYNKWLVQPRKHWLQISFWGSGTCYIGVRIWIGLWGGAYSVLMSVCAALLGKSESSCSRDWGLVFAFCLFVLVFHCKAYPLLPMNPAFLMPATPLAPAMTLAGFLQSSIGWLSLLLPADSCTNSMWKHHARKEASSVSLLSGKR</sequence>
<dbReference type="PANTHER" id="PTHR11010">
    <property type="entry name" value="PROTEASE S28 PRO-X CARBOXYPEPTIDASE-RELATED"/>
    <property type="match status" value="1"/>
</dbReference>
<evidence type="ECO:0000256" key="15">
    <source>
        <dbReference type="ARBA" id="ARBA00052693"/>
    </source>
</evidence>
<evidence type="ECO:0000256" key="4">
    <source>
        <dbReference type="ARBA" id="ARBA00011079"/>
    </source>
</evidence>
<evidence type="ECO:0000256" key="3">
    <source>
        <dbReference type="ARBA" id="ARBA00004613"/>
    </source>
</evidence>
<dbReference type="Gene3D" id="3.40.50.1820">
    <property type="entry name" value="alpha/beta hydrolase"/>
    <property type="match status" value="1"/>
</dbReference>
<keyword evidence="6" id="KW-0964">Secreted</keyword>
<evidence type="ECO:0000256" key="7">
    <source>
        <dbReference type="ARBA" id="ARBA00022670"/>
    </source>
</evidence>
<evidence type="ECO:0000256" key="8">
    <source>
        <dbReference type="ARBA" id="ARBA00022729"/>
    </source>
</evidence>
<keyword evidence="23" id="KW-0472">Membrane</keyword>
<feature type="signal peptide" evidence="24">
    <location>
        <begin position="1"/>
        <end position="21"/>
    </location>
</feature>
<dbReference type="GO" id="GO:0008239">
    <property type="term" value="F:dipeptidyl-peptidase activity"/>
    <property type="evidence" value="ECO:0007669"/>
    <property type="project" value="UniProtKB-EC"/>
</dbReference>
<evidence type="ECO:0000256" key="18">
    <source>
        <dbReference type="ARBA" id="ARBA00071692"/>
    </source>
</evidence>
<keyword evidence="14" id="KW-0968">Cytoplasmic vesicle</keyword>
<name>A0A7M4EUP9_CROPO</name>
<dbReference type="Gene3D" id="1.20.120.980">
    <property type="entry name" value="Serine carboxypeptidase S28, SKS domain"/>
    <property type="match status" value="1"/>
</dbReference>
<dbReference type="Proteomes" id="UP000594220">
    <property type="component" value="Unplaced"/>
</dbReference>
<dbReference type="InterPro" id="IPR029058">
    <property type="entry name" value="AB_hydrolase_fold"/>
</dbReference>
<evidence type="ECO:0000256" key="10">
    <source>
        <dbReference type="ARBA" id="ARBA00022825"/>
    </source>
</evidence>
<dbReference type="GO" id="GO:0005764">
    <property type="term" value="C:lysosome"/>
    <property type="evidence" value="ECO:0007669"/>
    <property type="project" value="UniProtKB-SubCell"/>
</dbReference>
<feature type="transmembrane region" description="Helical" evidence="23">
    <location>
        <begin position="439"/>
        <end position="459"/>
    </location>
</feature>
<evidence type="ECO:0000256" key="21">
    <source>
        <dbReference type="ARBA" id="ARBA00080970"/>
    </source>
</evidence>
<dbReference type="FunFam" id="3.40.50.1820:FF:000484">
    <property type="entry name" value="Dipeptidyl peptidase 2"/>
    <property type="match status" value="1"/>
</dbReference>